<dbReference type="CDD" id="cd03469">
    <property type="entry name" value="Rieske_RO_Alpha_N"/>
    <property type="match status" value="1"/>
</dbReference>
<dbReference type="InterPro" id="IPR015879">
    <property type="entry name" value="Ring_hydroxy_dOase_asu_C_dom"/>
</dbReference>
<organism evidence="9 10">
    <name type="scientific">Parasphingorhabdus litoris</name>
    <dbReference type="NCBI Taxonomy" id="394733"/>
    <lineage>
        <taxon>Bacteria</taxon>
        <taxon>Pseudomonadati</taxon>
        <taxon>Pseudomonadota</taxon>
        <taxon>Alphaproteobacteria</taxon>
        <taxon>Sphingomonadales</taxon>
        <taxon>Sphingomonadaceae</taxon>
        <taxon>Parasphingorhabdus</taxon>
    </lineage>
</organism>
<name>A0ABP3KTJ0_9SPHN</name>
<accession>A0ABP3KTJ0</accession>
<dbReference type="PROSITE" id="PS00570">
    <property type="entry name" value="RING_HYDROXYL_ALPHA"/>
    <property type="match status" value="1"/>
</dbReference>
<dbReference type="InterPro" id="IPR001663">
    <property type="entry name" value="Rng_hydr_dOase-A"/>
</dbReference>
<comment type="caution">
    <text evidence="9">The sequence shown here is derived from an EMBL/GenBank/DDBJ whole genome shotgun (WGS) entry which is preliminary data.</text>
</comment>
<sequence length="420" mass="47240">MALARDADRQEESNMSRQKLIEMTRSLVKHGEADTMELVDDVMAVPASDYTDEDRFEQEKERIFKRLPLMVAPSCELAEPGSYKAMEIAGIPVLVTRQKDGTAQAFLNSCTHRGNPVAQGSGKASRFTCGYHGWTFKNNGDLLAVASPKDFGAVDKAAFCLKKFPTLERAGLIWATLDPESTLDIASYLCGYDELLEHFGFKTWHLFEQRTIPGPNWKTAYDGYLDFYHLPVLHKDTFGADFFNRANYFAWGPHQRLSSPSKFVQKTGSDEQVDLTQMDEKDWPIDALLQGVWTIFPHISIASFYGGGGRGAMISQLFPGRNVGESFTTQFYVMEHEPTDDEVRQGAHDQFAFLETVVAEEDYKTGKRQHEALQSGMLDKVWFGRNEGGGQAFHQWVDKLIKADDAQLDAIFTPQLEAAE</sequence>
<dbReference type="InterPro" id="IPR017941">
    <property type="entry name" value="Rieske_2Fe-2S"/>
</dbReference>
<comment type="cofactor">
    <cofactor evidence="1">
        <name>Fe cation</name>
        <dbReference type="ChEBI" id="CHEBI:24875"/>
    </cofactor>
</comment>
<evidence type="ECO:0000256" key="1">
    <source>
        <dbReference type="ARBA" id="ARBA00001962"/>
    </source>
</evidence>
<dbReference type="Gene3D" id="3.90.380.10">
    <property type="entry name" value="Naphthalene 1,2-dioxygenase Alpha Subunit, Chain A, domain 1"/>
    <property type="match status" value="1"/>
</dbReference>
<dbReference type="SUPFAM" id="SSF50022">
    <property type="entry name" value="ISP domain"/>
    <property type="match status" value="1"/>
</dbReference>
<evidence type="ECO:0000259" key="8">
    <source>
        <dbReference type="PROSITE" id="PS51296"/>
    </source>
</evidence>
<proteinExistence type="predicted"/>
<evidence type="ECO:0000313" key="9">
    <source>
        <dbReference type="EMBL" id="GAA0484655.1"/>
    </source>
</evidence>
<dbReference type="InterPro" id="IPR015881">
    <property type="entry name" value="ARHD_Rieske_2Fe_2S"/>
</dbReference>
<gene>
    <name evidence="9" type="ORF">GCM10009096_29100</name>
</gene>
<dbReference type="Proteomes" id="UP001500713">
    <property type="component" value="Unassembled WGS sequence"/>
</dbReference>
<keyword evidence="7" id="KW-0520">NAD</keyword>
<dbReference type="InterPro" id="IPR036922">
    <property type="entry name" value="Rieske_2Fe-2S_sf"/>
</dbReference>
<dbReference type="Pfam" id="PF00848">
    <property type="entry name" value="Ring_hydroxyl_A"/>
    <property type="match status" value="1"/>
</dbReference>
<dbReference type="PANTHER" id="PTHR43756:SF5">
    <property type="entry name" value="CHOLINE MONOOXYGENASE, CHLOROPLASTIC"/>
    <property type="match status" value="1"/>
</dbReference>
<dbReference type="PROSITE" id="PS51296">
    <property type="entry name" value="RIESKE"/>
    <property type="match status" value="1"/>
</dbReference>
<protein>
    <recommendedName>
        <fullName evidence="8">Rieske domain-containing protein</fullName>
    </recommendedName>
</protein>
<evidence type="ECO:0000256" key="3">
    <source>
        <dbReference type="ARBA" id="ARBA00022723"/>
    </source>
</evidence>
<keyword evidence="10" id="KW-1185">Reference proteome</keyword>
<keyword evidence="3" id="KW-0479">Metal-binding</keyword>
<evidence type="ECO:0000256" key="6">
    <source>
        <dbReference type="ARBA" id="ARBA00023014"/>
    </source>
</evidence>
<dbReference type="RefSeq" id="WP_229955299.1">
    <property type="nucleotide sequence ID" value="NZ_BAAAEM010000003.1"/>
</dbReference>
<keyword evidence="6" id="KW-0411">Iron-sulfur</keyword>
<feature type="domain" description="Rieske" evidence="8">
    <location>
        <begin position="69"/>
        <end position="175"/>
    </location>
</feature>
<dbReference type="EMBL" id="BAAAEM010000003">
    <property type="protein sequence ID" value="GAA0484655.1"/>
    <property type="molecule type" value="Genomic_DNA"/>
</dbReference>
<keyword evidence="5" id="KW-0408">Iron</keyword>
<dbReference type="SUPFAM" id="SSF55961">
    <property type="entry name" value="Bet v1-like"/>
    <property type="match status" value="1"/>
</dbReference>
<keyword evidence="4" id="KW-0560">Oxidoreductase</keyword>
<evidence type="ECO:0000256" key="4">
    <source>
        <dbReference type="ARBA" id="ARBA00023002"/>
    </source>
</evidence>
<evidence type="ECO:0000256" key="5">
    <source>
        <dbReference type="ARBA" id="ARBA00023004"/>
    </source>
</evidence>
<evidence type="ECO:0000256" key="7">
    <source>
        <dbReference type="ARBA" id="ARBA00023027"/>
    </source>
</evidence>
<keyword evidence="2" id="KW-0001">2Fe-2S</keyword>
<dbReference type="PANTHER" id="PTHR43756">
    <property type="entry name" value="CHOLINE MONOOXYGENASE, CHLOROPLASTIC"/>
    <property type="match status" value="1"/>
</dbReference>
<evidence type="ECO:0000256" key="2">
    <source>
        <dbReference type="ARBA" id="ARBA00022714"/>
    </source>
</evidence>
<dbReference type="Gene3D" id="2.102.10.10">
    <property type="entry name" value="Rieske [2Fe-2S] iron-sulphur domain"/>
    <property type="match status" value="1"/>
</dbReference>
<evidence type="ECO:0000313" key="10">
    <source>
        <dbReference type="Proteomes" id="UP001500713"/>
    </source>
</evidence>
<dbReference type="PRINTS" id="PR00090">
    <property type="entry name" value="RNGDIOXGNASE"/>
</dbReference>
<reference evidence="10" key="1">
    <citation type="journal article" date="2019" name="Int. J. Syst. Evol. Microbiol.">
        <title>The Global Catalogue of Microorganisms (GCM) 10K type strain sequencing project: providing services to taxonomists for standard genome sequencing and annotation.</title>
        <authorList>
            <consortium name="The Broad Institute Genomics Platform"/>
            <consortium name="The Broad Institute Genome Sequencing Center for Infectious Disease"/>
            <person name="Wu L."/>
            <person name="Ma J."/>
        </authorList>
    </citation>
    <scope>NUCLEOTIDE SEQUENCE [LARGE SCALE GENOMIC DNA]</scope>
    <source>
        <strain evidence="10">JCM 14162</strain>
    </source>
</reference>
<dbReference type="Pfam" id="PF00355">
    <property type="entry name" value="Rieske"/>
    <property type="match status" value="1"/>
</dbReference>